<accession>A0A6F8ZG24</accession>
<dbReference type="EMBL" id="LR778114">
    <property type="protein sequence ID" value="CAB1128831.1"/>
    <property type="molecule type" value="Genomic_DNA"/>
</dbReference>
<keyword evidence="2" id="KW-1185">Reference proteome</keyword>
<dbReference type="AlphaFoldDB" id="A0A6F8ZG24"/>
<organism evidence="1 2">
    <name type="scientific">Candidatus Hydrogenisulfobacillus filiaventi</name>
    <dbReference type="NCBI Taxonomy" id="2707344"/>
    <lineage>
        <taxon>Bacteria</taxon>
        <taxon>Bacillati</taxon>
        <taxon>Bacillota</taxon>
        <taxon>Clostridia</taxon>
        <taxon>Eubacteriales</taxon>
        <taxon>Clostridiales Family XVII. Incertae Sedis</taxon>
        <taxon>Candidatus Hydrogenisulfobacillus</taxon>
    </lineage>
</organism>
<gene>
    <name evidence="1" type="ORF">R50_1325</name>
</gene>
<evidence type="ECO:0000313" key="2">
    <source>
        <dbReference type="Proteomes" id="UP000503399"/>
    </source>
</evidence>
<evidence type="ECO:0000313" key="1">
    <source>
        <dbReference type="EMBL" id="CAB1128831.1"/>
    </source>
</evidence>
<dbReference type="KEGG" id="hfv:R50_1325"/>
<dbReference type="Proteomes" id="UP000503399">
    <property type="component" value="Chromosome"/>
</dbReference>
<dbReference type="InterPro" id="IPR035439">
    <property type="entry name" value="UPF0145_dom_sf"/>
</dbReference>
<proteinExistence type="predicted"/>
<protein>
    <submittedName>
        <fullName evidence="1">Uncharacterized protein</fullName>
    </submittedName>
</protein>
<reference evidence="1 2" key="1">
    <citation type="submission" date="2020-02" db="EMBL/GenBank/DDBJ databases">
        <authorList>
            <person name="Hogendoorn C."/>
        </authorList>
    </citation>
    <scope>NUCLEOTIDE SEQUENCE [LARGE SCALE GENOMIC DNA]</scope>
    <source>
        <strain evidence="1">R501</strain>
    </source>
</reference>
<sequence length="40" mass="4209">MIGAAFDSSHFGRNMSEILAYGTAVVIEAEPGQSSPVRLV</sequence>
<dbReference type="SUPFAM" id="SSF117782">
    <property type="entry name" value="YbjQ-like"/>
    <property type="match status" value="1"/>
</dbReference>
<name>A0A6F8ZG24_9FIRM</name>